<accession>A0AAQ3K2R1</accession>
<reference evidence="7 8" key="1">
    <citation type="submission" date="2023-10" db="EMBL/GenBank/DDBJ databases">
        <title>Chromosome-scale genome assembly provides insights into flower coloration mechanisms of Canna indica.</title>
        <authorList>
            <person name="Li C."/>
        </authorList>
    </citation>
    <scope>NUCLEOTIDE SEQUENCE [LARGE SCALE GENOMIC DNA]</scope>
    <source>
        <tissue evidence="7">Flower</tissue>
    </source>
</reference>
<dbReference type="PANTHER" id="PTHR11132">
    <property type="entry name" value="SOLUTE CARRIER FAMILY 35"/>
    <property type="match status" value="1"/>
</dbReference>
<keyword evidence="4 6" id="KW-0472">Membrane</keyword>
<keyword evidence="2 6" id="KW-0812">Transmembrane</keyword>
<protein>
    <submittedName>
        <fullName evidence="7">Sugar phosphate/phosphate translocator</fullName>
    </submittedName>
</protein>
<feature type="transmembrane region" description="Helical" evidence="6">
    <location>
        <begin position="139"/>
        <end position="160"/>
    </location>
</feature>
<organism evidence="7 8">
    <name type="scientific">Canna indica</name>
    <name type="common">Indian-shot</name>
    <dbReference type="NCBI Taxonomy" id="4628"/>
    <lineage>
        <taxon>Eukaryota</taxon>
        <taxon>Viridiplantae</taxon>
        <taxon>Streptophyta</taxon>
        <taxon>Embryophyta</taxon>
        <taxon>Tracheophyta</taxon>
        <taxon>Spermatophyta</taxon>
        <taxon>Magnoliopsida</taxon>
        <taxon>Liliopsida</taxon>
        <taxon>Zingiberales</taxon>
        <taxon>Cannaceae</taxon>
        <taxon>Canna</taxon>
    </lineage>
</organism>
<keyword evidence="8" id="KW-1185">Reference proteome</keyword>
<evidence type="ECO:0000256" key="6">
    <source>
        <dbReference type="SAM" id="Phobius"/>
    </source>
</evidence>
<proteinExistence type="predicted"/>
<evidence type="ECO:0000256" key="1">
    <source>
        <dbReference type="ARBA" id="ARBA00004141"/>
    </source>
</evidence>
<comment type="subcellular location">
    <subcellularLocation>
        <location evidence="1">Membrane</location>
        <topology evidence="1">Multi-pass membrane protein</topology>
    </subcellularLocation>
</comment>
<feature type="transmembrane region" description="Helical" evidence="6">
    <location>
        <begin position="105"/>
        <end position="124"/>
    </location>
</feature>
<feature type="compositionally biased region" description="Basic and acidic residues" evidence="5">
    <location>
        <begin position="1"/>
        <end position="20"/>
    </location>
</feature>
<dbReference type="InterPro" id="IPR050186">
    <property type="entry name" value="TPT_transporter"/>
</dbReference>
<evidence type="ECO:0000256" key="4">
    <source>
        <dbReference type="ARBA" id="ARBA00023136"/>
    </source>
</evidence>
<keyword evidence="3 6" id="KW-1133">Transmembrane helix</keyword>
<dbReference type="GO" id="GO:0016020">
    <property type="term" value="C:membrane"/>
    <property type="evidence" value="ECO:0007669"/>
    <property type="project" value="UniProtKB-SubCell"/>
</dbReference>
<dbReference type="EMBL" id="CP136892">
    <property type="protein sequence ID" value="WOL00858.1"/>
    <property type="molecule type" value="Genomic_DNA"/>
</dbReference>
<name>A0AAQ3K2R1_9LILI</name>
<evidence type="ECO:0000313" key="7">
    <source>
        <dbReference type="EMBL" id="WOL00858.1"/>
    </source>
</evidence>
<evidence type="ECO:0000313" key="8">
    <source>
        <dbReference type="Proteomes" id="UP001327560"/>
    </source>
</evidence>
<gene>
    <name evidence="7" type="ORF">Cni_G09571</name>
</gene>
<feature type="region of interest" description="Disordered" evidence="5">
    <location>
        <begin position="1"/>
        <end position="28"/>
    </location>
</feature>
<evidence type="ECO:0000256" key="5">
    <source>
        <dbReference type="SAM" id="MobiDB-lite"/>
    </source>
</evidence>
<sequence length="222" mass="24522">MVGEPKRVGEIDRRMSRSEGRPTSAAPSCACERRNRSCGRRKLGGDGRGLFLLTTGPLVAITAYSEARFLDVTIQLGVVAYEVTRLVLIQILLTSKGISLNPITLLYYVAPCCMVVRLVPWALVEIPILRDKAPFCLDIIVFSTNSFCTFALNLVVFLLVGKTSALTINVVGVVKDWLLIDFSWSVIRDTITTINLLGYGVAFIDVVYYNHAKLHALKAKEL</sequence>
<evidence type="ECO:0000256" key="2">
    <source>
        <dbReference type="ARBA" id="ARBA00022692"/>
    </source>
</evidence>
<dbReference type="Proteomes" id="UP001327560">
    <property type="component" value="Chromosome 3"/>
</dbReference>
<evidence type="ECO:0000256" key="3">
    <source>
        <dbReference type="ARBA" id="ARBA00022989"/>
    </source>
</evidence>
<dbReference type="AlphaFoldDB" id="A0AAQ3K2R1"/>